<dbReference type="InterPro" id="IPR036217">
    <property type="entry name" value="MethylDNA_cys_MeTrfase_DNAb"/>
</dbReference>
<keyword evidence="3" id="KW-0489">Methyltransferase</keyword>
<dbReference type="GO" id="GO:0032259">
    <property type="term" value="P:methylation"/>
    <property type="evidence" value="ECO:0007669"/>
    <property type="project" value="UniProtKB-KW"/>
</dbReference>
<accession>A0A3D2X926</accession>
<dbReference type="PANTHER" id="PTHR42942:SF1">
    <property type="entry name" value="ALKYLTRANSFERASE-LIKE PROTEIN 1"/>
    <property type="match status" value="1"/>
</dbReference>
<keyword evidence="3" id="KW-0808">Transferase</keyword>
<evidence type="ECO:0000256" key="1">
    <source>
        <dbReference type="ARBA" id="ARBA00022763"/>
    </source>
</evidence>
<name>A0A3D2X926_9FIRM</name>
<protein>
    <submittedName>
        <fullName evidence="3">Cysteine methyltransferase</fullName>
    </submittedName>
</protein>
<dbReference type="AlphaFoldDB" id="A0A3D2X926"/>
<dbReference type="EMBL" id="DPVV01000425">
    <property type="protein sequence ID" value="HCL03217.1"/>
    <property type="molecule type" value="Genomic_DNA"/>
</dbReference>
<sequence length="107" mass="11892">MEELTTFQRIYEVVKEIPYGKVATYGQVAALAGNRQLAKVVGYALHVNPNPSIIPCYRVVNAKGEVSKAFAFGGVNRQIELLEKEGVQFLEDGSVDMEVSRWAKLVF</sequence>
<dbReference type="InterPro" id="IPR014048">
    <property type="entry name" value="MethylDNA_cys_MeTrfase_DNA-bd"/>
</dbReference>
<dbReference type="GO" id="GO:0008168">
    <property type="term" value="F:methyltransferase activity"/>
    <property type="evidence" value="ECO:0007669"/>
    <property type="project" value="UniProtKB-KW"/>
</dbReference>
<dbReference type="InterPro" id="IPR052520">
    <property type="entry name" value="ATL_DNA_repair"/>
</dbReference>
<dbReference type="InterPro" id="IPR036388">
    <property type="entry name" value="WH-like_DNA-bd_sf"/>
</dbReference>
<dbReference type="PANTHER" id="PTHR42942">
    <property type="entry name" value="6-O-METHYLGUANINE DNA METHYLTRANSFERASE"/>
    <property type="match status" value="1"/>
</dbReference>
<dbReference type="SUPFAM" id="SSF46767">
    <property type="entry name" value="Methylated DNA-protein cysteine methyltransferase, C-terminal domain"/>
    <property type="match status" value="1"/>
</dbReference>
<reference evidence="3 4" key="1">
    <citation type="journal article" date="2018" name="Nat. Biotechnol.">
        <title>A standardized bacterial taxonomy based on genome phylogeny substantially revises the tree of life.</title>
        <authorList>
            <person name="Parks D.H."/>
            <person name="Chuvochina M."/>
            <person name="Waite D.W."/>
            <person name="Rinke C."/>
            <person name="Skarshewski A."/>
            <person name="Chaumeil P.A."/>
            <person name="Hugenholtz P."/>
        </authorList>
    </citation>
    <scope>NUCLEOTIDE SEQUENCE [LARGE SCALE GENOMIC DNA]</scope>
    <source>
        <strain evidence="3">UBA11728</strain>
    </source>
</reference>
<feature type="domain" description="Methylated-DNA-[protein]-cysteine S-methyltransferase DNA binding" evidence="2">
    <location>
        <begin position="7"/>
        <end position="87"/>
    </location>
</feature>
<dbReference type="Gene3D" id="1.10.10.10">
    <property type="entry name" value="Winged helix-like DNA-binding domain superfamily/Winged helix DNA-binding domain"/>
    <property type="match status" value="1"/>
</dbReference>
<comment type="caution">
    <text evidence="3">The sequence shown here is derived from an EMBL/GenBank/DDBJ whole genome shotgun (WGS) entry which is preliminary data.</text>
</comment>
<dbReference type="CDD" id="cd06445">
    <property type="entry name" value="ATase"/>
    <property type="match status" value="1"/>
</dbReference>
<dbReference type="NCBIfam" id="TIGR00589">
    <property type="entry name" value="ogt"/>
    <property type="match status" value="1"/>
</dbReference>
<keyword evidence="1" id="KW-0227">DNA damage</keyword>
<evidence type="ECO:0000313" key="3">
    <source>
        <dbReference type="EMBL" id="HCL03217.1"/>
    </source>
</evidence>
<evidence type="ECO:0000313" key="4">
    <source>
        <dbReference type="Proteomes" id="UP000262969"/>
    </source>
</evidence>
<proteinExistence type="predicted"/>
<evidence type="ECO:0000259" key="2">
    <source>
        <dbReference type="Pfam" id="PF01035"/>
    </source>
</evidence>
<dbReference type="Pfam" id="PF01035">
    <property type="entry name" value="DNA_binding_1"/>
    <property type="match status" value="1"/>
</dbReference>
<dbReference type="Proteomes" id="UP000262969">
    <property type="component" value="Unassembled WGS sequence"/>
</dbReference>
<organism evidence="3 4">
    <name type="scientific">Lachnoclostridium phytofermentans</name>
    <dbReference type="NCBI Taxonomy" id="66219"/>
    <lineage>
        <taxon>Bacteria</taxon>
        <taxon>Bacillati</taxon>
        <taxon>Bacillota</taxon>
        <taxon>Clostridia</taxon>
        <taxon>Lachnospirales</taxon>
        <taxon>Lachnospiraceae</taxon>
    </lineage>
</organism>
<gene>
    <name evidence="3" type="ORF">DHW61_12560</name>
</gene>
<dbReference type="GO" id="GO:0006281">
    <property type="term" value="P:DNA repair"/>
    <property type="evidence" value="ECO:0007669"/>
    <property type="project" value="InterPro"/>
</dbReference>